<dbReference type="STRING" id="1600.LBAT_0675"/>
<dbReference type="KEGG" id="lae:LBAT_0675"/>
<dbReference type="AlphaFoldDB" id="A0A0D6A2Z4"/>
<keyword evidence="3" id="KW-1185">Reference proteome</keyword>
<proteinExistence type="predicted"/>
<dbReference type="Proteomes" id="UP000035709">
    <property type="component" value="Chromosome"/>
</dbReference>
<reference evidence="2 4" key="2">
    <citation type="submission" date="2019-09" db="EMBL/GenBank/DDBJ databases">
        <title>Genome sequencing of Lactobacillus acetotolerans.</title>
        <authorList>
            <person name="Kim K."/>
        </authorList>
    </citation>
    <scope>NUCLEOTIDE SEQUENCE [LARGE SCALE GENOMIC DNA]</scope>
    <source>
        <strain evidence="2 4">LA749</strain>
    </source>
</reference>
<evidence type="ECO:0000313" key="1">
    <source>
        <dbReference type="EMBL" id="BAQ57064.1"/>
    </source>
</evidence>
<sequence>MLSSVSIYKNVLDKCSYEDYFKKLKAHGNVKKSYFHPISYKNHFSDNYRTNNIVRERNFENRQKGWDIHHKGENEYPNLNSVNAIDGAFEDCPKESDHGFKYQKPKNLVYCNLIEHAILHLLIVKENYPRIDLGFDGYLGIKGRIRDKYVDPSDLDTKEEFIKLLSIFYDFIESLGNSPENNLSKQDKKSTSSKLTPKETLLKRDRKNNRTILKDENGKLDKDYKEILIKTNKYETLLGKKLD</sequence>
<gene>
    <name evidence="2" type="ORF">LA749_03605</name>
    <name evidence="1" type="ORF">LBAT_0675</name>
</gene>
<dbReference type="EMBL" id="CP044496">
    <property type="protein sequence ID" value="QFG51132.1"/>
    <property type="molecule type" value="Genomic_DNA"/>
</dbReference>
<evidence type="ECO:0000313" key="4">
    <source>
        <dbReference type="Proteomes" id="UP000325393"/>
    </source>
</evidence>
<dbReference type="RefSeq" id="WP_056969711.1">
    <property type="nucleotide sequence ID" value="NZ_AP014808.1"/>
</dbReference>
<reference evidence="1 3" key="1">
    <citation type="submission" date="2015-03" db="EMBL/GenBank/DDBJ databases">
        <title>Complete genome sequence of Lactobacillus acetotolerans NBRC 13120.</title>
        <authorList>
            <person name="Toh H."/>
            <person name="Morita H."/>
            <person name="Fujita N."/>
        </authorList>
    </citation>
    <scope>NUCLEOTIDE SEQUENCE [LARGE SCALE GENOMIC DNA]</scope>
    <source>
        <strain evidence="1 3">NBRC 13120</strain>
    </source>
</reference>
<evidence type="ECO:0000313" key="3">
    <source>
        <dbReference type="Proteomes" id="UP000035709"/>
    </source>
</evidence>
<protein>
    <submittedName>
        <fullName evidence="1">Uncharacterized protein</fullName>
    </submittedName>
</protein>
<name>A0A0D6A2Z4_9LACO</name>
<dbReference type="GeneID" id="78212068"/>
<dbReference type="Proteomes" id="UP000325393">
    <property type="component" value="Chromosome"/>
</dbReference>
<dbReference type="EMBL" id="AP014808">
    <property type="protein sequence ID" value="BAQ57064.1"/>
    <property type="molecule type" value="Genomic_DNA"/>
</dbReference>
<organism evidence="1 3">
    <name type="scientific">Lactobacillus acetotolerans</name>
    <dbReference type="NCBI Taxonomy" id="1600"/>
    <lineage>
        <taxon>Bacteria</taxon>
        <taxon>Bacillati</taxon>
        <taxon>Bacillota</taxon>
        <taxon>Bacilli</taxon>
        <taxon>Lactobacillales</taxon>
        <taxon>Lactobacillaceae</taxon>
        <taxon>Lactobacillus</taxon>
    </lineage>
</organism>
<accession>A0A0D6A2Z4</accession>
<dbReference type="PATRIC" id="fig|1600.4.peg.690"/>
<evidence type="ECO:0000313" key="2">
    <source>
        <dbReference type="EMBL" id="QFG51132.1"/>
    </source>
</evidence>
<dbReference type="OrthoDB" id="2287900at2"/>